<evidence type="ECO:0000313" key="3">
    <source>
        <dbReference type="EMBL" id="MBY8823350.1"/>
    </source>
</evidence>
<feature type="coiled-coil region" evidence="1">
    <location>
        <begin position="235"/>
        <end position="262"/>
    </location>
</feature>
<feature type="compositionally biased region" description="Basic and acidic residues" evidence="2">
    <location>
        <begin position="1127"/>
        <end position="1144"/>
    </location>
</feature>
<dbReference type="Pfam" id="PF13555">
    <property type="entry name" value="AAA_29"/>
    <property type="match status" value="1"/>
</dbReference>
<accession>A0ABS7PRP9</accession>
<comment type="caution">
    <text evidence="3">The sequence shown here is derived from an EMBL/GenBank/DDBJ whole genome shotgun (WGS) entry which is preliminary data.</text>
</comment>
<feature type="coiled-coil region" evidence="1">
    <location>
        <begin position="309"/>
        <end position="336"/>
    </location>
</feature>
<feature type="region of interest" description="Disordered" evidence="2">
    <location>
        <begin position="1119"/>
        <end position="1144"/>
    </location>
</feature>
<evidence type="ECO:0000313" key="4">
    <source>
        <dbReference type="Proteomes" id="UP000706039"/>
    </source>
</evidence>
<dbReference type="PANTHER" id="PTHR32182">
    <property type="entry name" value="DNA REPLICATION AND REPAIR PROTEIN RECF"/>
    <property type="match status" value="1"/>
</dbReference>
<protein>
    <submittedName>
        <fullName evidence="3">AAA family ATPase</fullName>
    </submittedName>
</protein>
<name>A0ABS7PRP9_9SPHN</name>
<sequence>MIELSRIVLLNWHMISRADLNLGGDLAILGQNRSGKSTIIDLIQAVLAGGSARLYRFNRSAGESGSRSDRTLAGYCLGQLSDDSFLRNQAITHVALVFEDRSGNRLPVSLGLSVEATRGRPAEVVGMYVAEGVVVDTGMLIDEQGDSIRPSEWSVVRRRLERACVAGSGQLHTPGDARSFIREYMRALFTRRKTSDPDRFARTFIAALSFMDMTSVEQFVRRYLLERRDVDIAELRESIQRYREIQKTITDLEKRLEALGALKVQVERYAELLADEDACRSIERTALVIEAVGGLLSNIGEKRSNAAELANVVGELERLEVEIATENETLEAIRRQLNATGAAAQRESVQRDIKDIDRARGVVMDRLRNRYLAAARATQLLKMRDRLSVVNPGELLKALEAIQKASDGLEPPDWPRDPAAMDRLLDELAAAAQTRVPKALDLRNKAITWASRIRDEIAEDLERLAAARSGRVPLSAATTRLIETLRAEGMQPRTLCEVADIQDEDWRDAVEALMARDREAIIVAPEHASRATAILRHGRGSYPRCRVVNTAKLQSRATAPEARSLASVVTSSDPLAMAFVVFRIGNVLMAGDQEALLSGGRAVMMDGSYNDSIVTEMRKADQYKIGLAAAPLMEASLTASIEEKRRDLATHEANEKFFEDILARLKDCSASVDAKDRLDAIVLELDGISERRAEALGRLEAISAMVDPSLLNAEAKSKLLIGDFTQDREDLIERRGAIRKEADEIRKRLGAGDGMPGSYLCLAHRRRQFKVIVPTQPLLKKLRPRLEELSSRPWARVASDMAKRASEVIEAHRALERDIRLALGRYAMNFPDTLEGAADAKITGAIRQWVTEGVEALEGNELIRYRSQADEAADRVSRLFRTNFIHELNSRFGTLEAELETLGRALRSRPLHGEIYQLQSLLKPEFEDLYRLARDSETDESVLDALFGRGEPKDERHARALQKVEQLLADEEFDFAIYQDYRNYFAFDLRMRDVASGRTKSFDRHRGVASGAERQVPFYVVIGAALSSIYHGSRQFGGVDEMGIGLAVFDEAFSKMDGPNQRTLLDFYREIGLQVVIAAPSEKRAAVFENLDCVIDVYRSGDVAFAETVQIRERARQEMRAANPQHASDEQLAERYGLTERAAE</sequence>
<keyword evidence="1" id="KW-0175">Coiled coil</keyword>
<organism evidence="3 4">
    <name type="scientific">Sphingomonas colocasiae</name>
    <dbReference type="NCBI Taxonomy" id="1848973"/>
    <lineage>
        <taxon>Bacteria</taxon>
        <taxon>Pseudomonadati</taxon>
        <taxon>Pseudomonadota</taxon>
        <taxon>Alphaproteobacteria</taxon>
        <taxon>Sphingomonadales</taxon>
        <taxon>Sphingomonadaceae</taxon>
        <taxon>Sphingomonas</taxon>
    </lineage>
</organism>
<dbReference type="RefSeq" id="WP_222990466.1">
    <property type="nucleotide sequence ID" value="NZ_JAINVV010000006.1"/>
</dbReference>
<reference evidence="3 4" key="1">
    <citation type="submission" date="2021-08" db="EMBL/GenBank/DDBJ databases">
        <authorList>
            <person name="Tuo L."/>
        </authorList>
    </citation>
    <scope>NUCLEOTIDE SEQUENCE [LARGE SCALE GENOMIC DNA]</scope>
    <source>
        <strain evidence="3 4">JCM 31229</strain>
    </source>
</reference>
<dbReference type="Pfam" id="PF13558">
    <property type="entry name" value="SbcC_Walker_B"/>
    <property type="match status" value="1"/>
</dbReference>
<evidence type="ECO:0000256" key="2">
    <source>
        <dbReference type="SAM" id="MobiDB-lite"/>
    </source>
</evidence>
<dbReference type="Gene3D" id="3.40.50.300">
    <property type="entry name" value="P-loop containing nucleotide triphosphate hydrolases"/>
    <property type="match status" value="1"/>
</dbReference>
<proteinExistence type="predicted"/>
<gene>
    <name evidence="3" type="ORF">K7G82_13680</name>
</gene>
<dbReference type="InterPro" id="IPR027417">
    <property type="entry name" value="P-loop_NTPase"/>
</dbReference>
<dbReference type="PANTHER" id="PTHR32182:SF0">
    <property type="entry name" value="DNA REPLICATION AND REPAIR PROTEIN RECF"/>
    <property type="match status" value="1"/>
</dbReference>
<evidence type="ECO:0000256" key="1">
    <source>
        <dbReference type="SAM" id="Coils"/>
    </source>
</evidence>
<keyword evidence="4" id="KW-1185">Reference proteome</keyword>
<dbReference type="Proteomes" id="UP000706039">
    <property type="component" value="Unassembled WGS sequence"/>
</dbReference>
<dbReference type="EMBL" id="JAINVV010000006">
    <property type="protein sequence ID" value="MBY8823350.1"/>
    <property type="molecule type" value="Genomic_DNA"/>
</dbReference>
<dbReference type="SUPFAM" id="SSF52540">
    <property type="entry name" value="P-loop containing nucleoside triphosphate hydrolases"/>
    <property type="match status" value="1"/>
</dbReference>